<name>A0AA87Z1B9_FICCA</name>
<accession>A0AA87Z1B9</accession>
<feature type="region of interest" description="Disordered" evidence="1">
    <location>
        <begin position="1"/>
        <end position="20"/>
    </location>
</feature>
<organism evidence="3 4">
    <name type="scientific">Ficus carica</name>
    <name type="common">Common fig</name>
    <dbReference type="NCBI Taxonomy" id="3494"/>
    <lineage>
        <taxon>Eukaryota</taxon>
        <taxon>Viridiplantae</taxon>
        <taxon>Streptophyta</taxon>
        <taxon>Embryophyta</taxon>
        <taxon>Tracheophyta</taxon>
        <taxon>Spermatophyta</taxon>
        <taxon>Magnoliopsida</taxon>
        <taxon>eudicotyledons</taxon>
        <taxon>Gunneridae</taxon>
        <taxon>Pentapetalae</taxon>
        <taxon>rosids</taxon>
        <taxon>fabids</taxon>
        <taxon>Rosales</taxon>
        <taxon>Moraceae</taxon>
        <taxon>Ficeae</taxon>
        <taxon>Ficus</taxon>
    </lineage>
</organism>
<keyword evidence="2" id="KW-0472">Membrane</keyword>
<keyword evidence="4" id="KW-1185">Reference proteome</keyword>
<dbReference type="EMBL" id="BTGU01003181">
    <property type="protein sequence ID" value="GMN28034.1"/>
    <property type="molecule type" value="Genomic_DNA"/>
</dbReference>
<gene>
    <name evidence="3" type="ORF">TIFTF001_044188</name>
</gene>
<feature type="transmembrane region" description="Helical" evidence="2">
    <location>
        <begin position="29"/>
        <end position="54"/>
    </location>
</feature>
<evidence type="ECO:0000313" key="4">
    <source>
        <dbReference type="Proteomes" id="UP001187192"/>
    </source>
</evidence>
<evidence type="ECO:0000313" key="3">
    <source>
        <dbReference type="EMBL" id="GMN28034.1"/>
    </source>
</evidence>
<dbReference type="Proteomes" id="UP001187192">
    <property type="component" value="Unassembled WGS sequence"/>
</dbReference>
<evidence type="ECO:0000256" key="1">
    <source>
        <dbReference type="SAM" id="MobiDB-lite"/>
    </source>
</evidence>
<dbReference type="AlphaFoldDB" id="A0AA87Z1B9"/>
<reference evidence="3" key="1">
    <citation type="submission" date="2023-07" db="EMBL/GenBank/DDBJ databases">
        <title>draft genome sequence of fig (Ficus carica).</title>
        <authorList>
            <person name="Takahashi T."/>
            <person name="Nishimura K."/>
        </authorList>
    </citation>
    <scope>NUCLEOTIDE SEQUENCE</scope>
</reference>
<evidence type="ECO:0000256" key="2">
    <source>
        <dbReference type="SAM" id="Phobius"/>
    </source>
</evidence>
<proteinExistence type="predicted"/>
<keyword evidence="2" id="KW-1133">Transmembrane helix</keyword>
<comment type="caution">
    <text evidence="3">The sequence shown here is derived from an EMBL/GenBank/DDBJ whole genome shotgun (WGS) entry which is preliminary data.</text>
</comment>
<protein>
    <submittedName>
        <fullName evidence="3">Uncharacterized protein</fullName>
    </submittedName>
</protein>
<keyword evidence="2" id="KW-0812">Transmembrane</keyword>
<sequence length="74" mass="8004">MGRKVKRKESSPPSDEGLDVGHRVEDQRIAITILGLIILGVMIGDVIRATAIVISASRRFSLGFSAAMIADYCM</sequence>